<proteinExistence type="predicted"/>
<accession>A0A166UEY2</accession>
<evidence type="ECO:0000313" key="2">
    <source>
        <dbReference type="Proteomes" id="UP000076532"/>
    </source>
</evidence>
<protein>
    <submittedName>
        <fullName evidence="1">Uncharacterized protein</fullName>
    </submittedName>
</protein>
<evidence type="ECO:0000313" key="1">
    <source>
        <dbReference type="EMBL" id="KZP31628.1"/>
    </source>
</evidence>
<keyword evidence="2" id="KW-1185">Reference proteome</keyword>
<gene>
    <name evidence="1" type="ORF">FIBSPDRAFT_925838</name>
</gene>
<organism evidence="1 2">
    <name type="scientific">Athelia psychrophila</name>
    <dbReference type="NCBI Taxonomy" id="1759441"/>
    <lineage>
        <taxon>Eukaryota</taxon>
        <taxon>Fungi</taxon>
        <taxon>Dikarya</taxon>
        <taxon>Basidiomycota</taxon>
        <taxon>Agaricomycotina</taxon>
        <taxon>Agaricomycetes</taxon>
        <taxon>Agaricomycetidae</taxon>
        <taxon>Atheliales</taxon>
        <taxon>Atheliaceae</taxon>
        <taxon>Athelia</taxon>
    </lineage>
</organism>
<reference evidence="1 2" key="1">
    <citation type="journal article" date="2016" name="Mol. Biol. Evol.">
        <title>Comparative Genomics of Early-Diverging Mushroom-Forming Fungi Provides Insights into the Origins of Lignocellulose Decay Capabilities.</title>
        <authorList>
            <person name="Nagy L.G."/>
            <person name="Riley R."/>
            <person name="Tritt A."/>
            <person name="Adam C."/>
            <person name="Daum C."/>
            <person name="Floudas D."/>
            <person name="Sun H."/>
            <person name="Yadav J.S."/>
            <person name="Pangilinan J."/>
            <person name="Larsson K.H."/>
            <person name="Matsuura K."/>
            <person name="Barry K."/>
            <person name="Labutti K."/>
            <person name="Kuo R."/>
            <person name="Ohm R.A."/>
            <person name="Bhattacharya S.S."/>
            <person name="Shirouzu T."/>
            <person name="Yoshinaga Y."/>
            <person name="Martin F.M."/>
            <person name="Grigoriev I.V."/>
            <person name="Hibbett D.S."/>
        </authorList>
    </citation>
    <scope>NUCLEOTIDE SEQUENCE [LARGE SCALE GENOMIC DNA]</scope>
    <source>
        <strain evidence="1 2">CBS 109695</strain>
    </source>
</reference>
<name>A0A166UEY2_9AGAM</name>
<dbReference type="EMBL" id="KV417489">
    <property type="protein sequence ID" value="KZP31628.1"/>
    <property type="molecule type" value="Genomic_DNA"/>
</dbReference>
<dbReference type="AlphaFoldDB" id="A0A166UEY2"/>
<dbReference type="OrthoDB" id="3266963at2759"/>
<sequence>MVSSREGTRSLRLVSASATWHFIRNFTFSGLLRILEKWAPIKLHVLRAAAIPEVRGLSPIANYTLFIEPGEEPDEGQHQVLGAQDSEQGGDWAPNTGNYLQFTAFQMIVEVWLFAHTAQYIFYAVLGKMGLTVSYTTVLSLFGLIEDVGHKILHVETRDLVVMFFRPSVFETSQRETAVLYK</sequence>
<dbReference type="Proteomes" id="UP000076532">
    <property type="component" value="Unassembled WGS sequence"/>
</dbReference>